<evidence type="ECO:0000259" key="5">
    <source>
        <dbReference type="PROSITE" id="PS51880"/>
    </source>
</evidence>
<dbReference type="AlphaFoldDB" id="A0A1N6TGD9"/>
<dbReference type="InterPro" id="IPR027417">
    <property type="entry name" value="P-loop_NTPase"/>
</dbReference>
<dbReference type="PRINTS" id="PR00326">
    <property type="entry name" value="GTP1OBG"/>
</dbReference>
<dbReference type="Gene3D" id="3.10.20.30">
    <property type="match status" value="1"/>
</dbReference>
<evidence type="ECO:0000313" key="6">
    <source>
        <dbReference type="EMBL" id="SIQ52317.1"/>
    </source>
</evidence>
<evidence type="ECO:0000256" key="3">
    <source>
        <dbReference type="ARBA" id="ARBA00022741"/>
    </source>
</evidence>
<organism evidence="6 7">
    <name type="scientific">Alkalispirochaeta americana</name>
    <dbReference type="NCBI Taxonomy" id="159291"/>
    <lineage>
        <taxon>Bacteria</taxon>
        <taxon>Pseudomonadati</taxon>
        <taxon>Spirochaetota</taxon>
        <taxon>Spirochaetia</taxon>
        <taxon>Spirochaetales</taxon>
        <taxon>Spirochaetaceae</taxon>
        <taxon>Alkalispirochaeta</taxon>
    </lineage>
</organism>
<keyword evidence="3" id="KW-0547">Nucleotide-binding</keyword>
<name>A0A1N6TGD9_9SPIO</name>
<dbReference type="NCBIfam" id="TIGR00092">
    <property type="entry name" value="redox-regulated ATPase YchF"/>
    <property type="match status" value="1"/>
</dbReference>
<evidence type="ECO:0000256" key="4">
    <source>
        <dbReference type="ARBA" id="ARBA00022840"/>
    </source>
</evidence>
<dbReference type="InterPro" id="IPR013029">
    <property type="entry name" value="YchF_C"/>
</dbReference>
<dbReference type="EMBL" id="FTMS01000010">
    <property type="protein sequence ID" value="SIQ52317.1"/>
    <property type="molecule type" value="Genomic_DNA"/>
</dbReference>
<dbReference type="GO" id="GO:0005525">
    <property type="term" value="F:GTP binding"/>
    <property type="evidence" value="ECO:0007669"/>
    <property type="project" value="InterPro"/>
</dbReference>
<dbReference type="InterPro" id="IPR004396">
    <property type="entry name" value="ATPase_YchF/OLA1"/>
</dbReference>
<dbReference type="InterPro" id="IPR006073">
    <property type="entry name" value="GTP-bd"/>
</dbReference>
<dbReference type="CDD" id="cd04867">
    <property type="entry name" value="TGS_YchF_OLA1"/>
    <property type="match status" value="1"/>
</dbReference>
<feature type="domain" description="TGS" evidence="5">
    <location>
        <begin position="296"/>
        <end position="381"/>
    </location>
</feature>
<dbReference type="InterPro" id="IPR012675">
    <property type="entry name" value="Beta-grasp_dom_sf"/>
</dbReference>
<keyword evidence="2" id="KW-0479">Metal-binding</keyword>
<dbReference type="Proteomes" id="UP000186400">
    <property type="component" value="Unassembled WGS sequence"/>
</dbReference>
<dbReference type="Gene3D" id="1.10.150.300">
    <property type="entry name" value="TGS-like domain"/>
    <property type="match status" value="1"/>
</dbReference>
<dbReference type="STRING" id="159291.SAMN05920897_11046"/>
<dbReference type="InterPro" id="IPR004095">
    <property type="entry name" value="TGS"/>
</dbReference>
<dbReference type="PANTHER" id="PTHR23305">
    <property type="entry name" value="OBG GTPASE FAMILY"/>
    <property type="match status" value="1"/>
</dbReference>
<accession>A0A1N6TGD9</accession>
<dbReference type="Gene3D" id="3.40.50.300">
    <property type="entry name" value="P-loop containing nucleotide triphosphate hydrolases"/>
    <property type="match status" value="1"/>
</dbReference>
<dbReference type="PIRSF" id="PIRSF006641">
    <property type="entry name" value="CHP00092"/>
    <property type="match status" value="1"/>
</dbReference>
<dbReference type="GO" id="GO:0046872">
    <property type="term" value="F:metal ion binding"/>
    <property type="evidence" value="ECO:0007669"/>
    <property type="project" value="UniProtKB-KW"/>
</dbReference>
<dbReference type="FunFam" id="3.10.20.30:FF:000001">
    <property type="entry name" value="Ribosome-binding ATPase YchF"/>
    <property type="match status" value="1"/>
</dbReference>
<dbReference type="GO" id="GO:0005737">
    <property type="term" value="C:cytoplasm"/>
    <property type="evidence" value="ECO:0007669"/>
    <property type="project" value="TreeGrafter"/>
</dbReference>
<dbReference type="GO" id="GO:0005524">
    <property type="term" value="F:ATP binding"/>
    <property type="evidence" value="ECO:0007669"/>
    <property type="project" value="UniProtKB-KW"/>
</dbReference>
<dbReference type="InterPro" id="IPR012676">
    <property type="entry name" value="TGS-like"/>
</dbReference>
<protein>
    <recommendedName>
        <fullName evidence="5">TGS domain-containing protein</fullName>
    </recommendedName>
</protein>
<keyword evidence="4" id="KW-0067">ATP-binding</keyword>
<reference evidence="7" key="1">
    <citation type="submission" date="2017-01" db="EMBL/GenBank/DDBJ databases">
        <authorList>
            <person name="Varghese N."/>
            <person name="Submissions S."/>
        </authorList>
    </citation>
    <scope>NUCLEOTIDE SEQUENCE [LARGE SCALE GENOMIC DNA]</scope>
    <source>
        <strain evidence="7">ASpG1</strain>
    </source>
</reference>
<evidence type="ECO:0000313" key="7">
    <source>
        <dbReference type="Proteomes" id="UP000186400"/>
    </source>
</evidence>
<dbReference type="Pfam" id="PF06071">
    <property type="entry name" value="YchF-GTPase_C"/>
    <property type="match status" value="1"/>
</dbReference>
<dbReference type="Pfam" id="PF01926">
    <property type="entry name" value="MMR_HSR1"/>
    <property type="match status" value="1"/>
</dbReference>
<dbReference type="PROSITE" id="PS51880">
    <property type="entry name" value="TGS"/>
    <property type="match status" value="1"/>
</dbReference>
<sequence>MPRSRNVSGAGRCRERLFPAYSRNMNIGIVGLPKAGKTTIFNALTGQEAEVAEYASSKVEPNVAVVDVGDPRVEKLSALYQPKKTIFATTEFIDFVSGAQGTDTAGIFSGEGMTMVKNADALLLVLRNFANATLDETWGAANPLGDLETIEAELILSDQVIAERRLERIEADHKRGRKTPRSQAEEKVMHRLVAQLDQGGAVRTMEFTPDELQIISGFRFLTAKQVLLVLNSDEDRYGQHQPLVEKLQERYPVIEFAGNFEMELSRMDADDARAFMEDIGISESARNRLTAFAYRMLGYISFFTVGEDEVRAWTIRHGQNAQEAAGTIHSDLAKGFIRAECFNYTDLLESGSEQAVKQKGLFRLEGKEYPVEDGDILNIRFNI</sequence>
<dbReference type="SUPFAM" id="SSF81271">
    <property type="entry name" value="TGS-like"/>
    <property type="match status" value="1"/>
</dbReference>
<dbReference type="RefSeq" id="WP_200796810.1">
    <property type="nucleotide sequence ID" value="NZ_FTMS01000010.1"/>
</dbReference>
<dbReference type="InterPro" id="IPR023192">
    <property type="entry name" value="TGS-like_dom_sf"/>
</dbReference>
<keyword evidence="7" id="KW-1185">Reference proteome</keyword>
<evidence type="ECO:0000256" key="1">
    <source>
        <dbReference type="ARBA" id="ARBA00001946"/>
    </source>
</evidence>
<dbReference type="GO" id="GO:0016887">
    <property type="term" value="F:ATP hydrolysis activity"/>
    <property type="evidence" value="ECO:0007669"/>
    <property type="project" value="InterPro"/>
</dbReference>
<dbReference type="SUPFAM" id="SSF52540">
    <property type="entry name" value="P-loop containing nucleoside triphosphate hydrolases"/>
    <property type="match status" value="1"/>
</dbReference>
<evidence type="ECO:0000256" key="2">
    <source>
        <dbReference type="ARBA" id="ARBA00022723"/>
    </source>
</evidence>
<comment type="cofactor">
    <cofactor evidence="1">
        <name>Mg(2+)</name>
        <dbReference type="ChEBI" id="CHEBI:18420"/>
    </cofactor>
</comment>
<dbReference type="PANTHER" id="PTHR23305:SF18">
    <property type="entry name" value="OBG-TYPE G DOMAIN-CONTAINING PROTEIN"/>
    <property type="match status" value="1"/>
</dbReference>
<gene>
    <name evidence="6" type="ORF">SAMN05920897_11046</name>
</gene>
<proteinExistence type="predicted"/>